<sequence length="106" mass="11132">MPGRVAGTDVPTHGASLTLMDSPLLVHPAVIPYRSAFELGLEKPDPMRALQSALTIAIFLRSGWIVSGFVKGNFTGNKPFKSAVQAAFIGAIASAAAYCVAKVFRA</sequence>
<dbReference type="OrthoDB" id="73465at2759"/>
<name>A0A835JP09_9ROSI</name>
<organism evidence="2 3">
    <name type="scientific">Salix dunnii</name>
    <dbReference type="NCBI Taxonomy" id="1413687"/>
    <lineage>
        <taxon>Eukaryota</taxon>
        <taxon>Viridiplantae</taxon>
        <taxon>Streptophyta</taxon>
        <taxon>Embryophyta</taxon>
        <taxon>Tracheophyta</taxon>
        <taxon>Spermatophyta</taxon>
        <taxon>Magnoliopsida</taxon>
        <taxon>eudicotyledons</taxon>
        <taxon>Gunneridae</taxon>
        <taxon>Pentapetalae</taxon>
        <taxon>rosids</taxon>
        <taxon>fabids</taxon>
        <taxon>Malpighiales</taxon>
        <taxon>Salicaceae</taxon>
        <taxon>Saliceae</taxon>
        <taxon>Salix</taxon>
    </lineage>
</organism>
<evidence type="ECO:0000313" key="2">
    <source>
        <dbReference type="EMBL" id="KAF9673798.1"/>
    </source>
</evidence>
<evidence type="ECO:0000256" key="1">
    <source>
        <dbReference type="SAM" id="Phobius"/>
    </source>
</evidence>
<keyword evidence="1" id="KW-1133">Transmembrane helix</keyword>
<accession>A0A835JP09</accession>
<dbReference type="EMBL" id="JADGMS010000010">
    <property type="protein sequence ID" value="KAF9673798.1"/>
    <property type="molecule type" value="Genomic_DNA"/>
</dbReference>
<comment type="caution">
    <text evidence="2">The sequence shown here is derived from an EMBL/GenBank/DDBJ whole genome shotgun (WGS) entry which is preliminary data.</text>
</comment>
<keyword evidence="3" id="KW-1185">Reference proteome</keyword>
<feature type="transmembrane region" description="Helical" evidence="1">
    <location>
        <begin position="82"/>
        <end position="101"/>
    </location>
</feature>
<keyword evidence="1" id="KW-0812">Transmembrane</keyword>
<evidence type="ECO:0000313" key="3">
    <source>
        <dbReference type="Proteomes" id="UP000657918"/>
    </source>
</evidence>
<protein>
    <submittedName>
        <fullName evidence="2">Uncharacterized protein</fullName>
    </submittedName>
</protein>
<keyword evidence="1" id="KW-0472">Membrane</keyword>
<proteinExistence type="predicted"/>
<dbReference type="Proteomes" id="UP000657918">
    <property type="component" value="Unassembled WGS sequence"/>
</dbReference>
<gene>
    <name evidence="2" type="ORF">SADUNF_Sadunf10G0061300</name>
</gene>
<dbReference type="AlphaFoldDB" id="A0A835JP09"/>
<reference evidence="2 3" key="1">
    <citation type="submission" date="2020-10" db="EMBL/GenBank/DDBJ databases">
        <title>Plant Genome Project.</title>
        <authorList>
            <person name="Zhang R.-G."/>
        </authorList>
    </citation>
    <scope>NUCLEOTIDE SEQUENCE [LARGE SCALE GENOMIC DNA]</scope>
    <source>
        <strain evidence="2">FAFU-HL-1</strain>
        <tissue evidence="2">Leaf</tissue>
    </source>
</reference>